<dbReference type="Gene3D" id="3.90.105.10">
    <property type="entry name" value="Molybdopterin biosynthesis moea protein, domain 2"/>
    <property type="match status" value="1"/>
</dbReference>
<evidence type="ECO:0000256" key="4">
    <source>
        <dbReference type="ARBA" id="ARBA00023150"/>
    </source>
</evidence>
<reference evidence="8 9" key="1">
    <citation type="submission" date="2015-04" db="EMBL/GenBank/DDBJ databases">
        <title>The draft genome sequence of Erythrobacter marinus HWDM-33.</title>
        <authorList>
            <person name="Zhuang L."/>
            <person name="Liu Y."/>
            <person name="Shao Z."/>
        </authorList>
    </citation>
    <scope>NUCLEOTIDE SEQUENCE [LARGE SCALE GENOMIC DNA]</scope>
    <source>
        <strain evidence="8 9">HWDM-33</strain>
    </source>
</reference>
<dbReference type="AlphaFoldDB" id="A0A0H0XPU2"/>
<dbReference type="EC" id="2.10.1.1" evidence="6"/>
<dbReference type="GO" id="GO:0005829">
    <property type="term" value="C:cytosol"/>
    <property type="evidence" value="ECO:0007669"/>
    <property type="project" value="TreeGrafter"/>
</dbReference>
<dbReference type="UniPathway" id="UPA00344"/>
<dbReference type="PROSITE" id="PS01079">
    <property type="entry name" value="MOCF_BIOSYNTHESIS_2"/>
    <property type="match status" value="1"/>
</dbReference>
<evidence type="ECO:0000313" key="8">
    <source>
        <dbReference type="EMBL" id="KLI63952.1"/>
    </source>
</evidence>
<keyword evidence="9" id="KW-1185">Reference proteome</keyword>
<dbReference type="EMBL" id="LBHU01000002">
    <property type="protein sequence ID" value="KLI63952.1"/>
    <property type="molecule type" value="Genomic_DNA"/>
</dbReference>
<keyword evidence="6" id="KW-0479">Metal-binding</keyword>
<organism evidence="8 9">
    <name type="scientific">Aurantiacibacter marinus</name>
    <dbReference type="NCBI Taxonomy" id="874156"/>
    <lineage>
        <taxon>Bacteria</taxon>
        <taxon>Pseudomonadati</taxon>
        <taxon>Pseudomonadota</taxon>
        <taxon>Alphaproteobacteria</taxon>
        <taxon>Sphingomonadales</taxon>
        <taxon>Erythrobacteraceae</taxon>
        <taxon>Aurantiacibacter</taxon>
    </lineage>
</organism>
<dbReference type="STRING" id="874156.GCA_001021555_01373"/>
<dbReference type="InterPro" id="IPR008284">
    <property type="entry name" value="MoCF_biosynth_CS"/>
</dbReference>
<evidence type="ECO:0000256" key="2">
    <source>
        <dbReference type="ARBA" id="ARBA00005046"/>
    </source>
</evidence>
<dbReference type="InterPro" id="IPR036425">
    <property type="entry name" value="MoaB/Mog-like_dom_sf"/>
</dbReference>
<evidence type="ECO:0000256" key="3">
    <source>
        <dbReference type="ARBA" id="ARBA00010763"/>
    </source>
</evidence>
<dbReference type="PATRIC" id="fig|874156.12.peg.1991"/>
<dbReference type="GO" id="GO:0046872">
    <property type="term" value="F:metal ion binding"/>
    <property type="evidence" value="ECO:0007669"/>
    <property type="project" value="UniProtKB-UniRule"/>
</dbReference>
<dbReference type="RefSeq" id="WP_047093769.1">
    <property type="nucleotide sequence ID" value="NZ_LBHU01000002.1"/>
</dbReference>
<dbReference type="PANTHER" id="PTHR10192">
    <property type="entry name" value="MOLYBDOPTERIN BIOSYNTHESIS PROTEIN"/>
    <property type="match status" value="1"/>
</dbReference>
<comment type="pathway">
    <text evidence="2 6">Cofactor biosynthesis; molybdopterin biosynthesis.</text>
</comment>
<name>A0A0H0XPU2_9SPHN</name>
<dbReference type="InterPro" id="IPR005111">
    <property type="entry name" value="MoeA_C_domain_IV"/>
</dbReference>
<dbReference type="InterPro" id="IPR038987">
    <property type="entry name" value="MoeA-like"/>
</dbReference>
<comment type="cofactor">
    <cofactor evidence="6">
        <name>Mg(2+)</name>
        <dbReference type="ChEBI" id="CHEBI:18420"/>
    </cofactor>
</comment>
<dbReference type="SUPFAM" id="SSF63867">
    <property type="entry name" value="MoeA C-terminal domain-like"/>
    <property type="match status" value="1"/>
</dbReference>
<dbReference type="SUPFAM" id="SSF63882">
    <property type="entry name" value="MoeA N-terminal region -like"/>
    <property type="match status" value="1"/>
</dbReference>
<dbReference type="InterPro" id="IPR005110">
    <property type="entry name" value="MoeA_linker/N"/>
</dbReference>
<dbReference type="SUPFAM" id="SSF53218">
    <property type="entry name" value="Molybdenum cofactor biosynthesis proteins"/>
    <property type="match status" value="1"/>
</dbReference>
<dbReference type="Gene3D" id="2.40.340.10">
    <property type="entry name" value="MoeA, C-terminal, domain IV"/>
    <property type="match status" value="1"/>
</dbReference>
<dbReference type="SMART" id="SM00852">
    <property type="entry name" value="MoCF_biosynth"/>
    <property type="match status" value="1"/>
</dbReference>
<dbReference type="GO" id="GO:0061599">
    <property type="term" value="F:molybdopterin molybdotransferase activity"/>
    <property type="evidence" value="ECO:0007669"/>
    <property type="project" value="UniProtKB-UniRule"/>
</dbReference>
<dbReference type="CDD" id="cd00887">
    <property type="entry name" value="MoeA"/>
    <property type="match status" value="1"/>
</dbReference>
<evidence type="ECO:0000313" key="9">
    <source>
        <dbReference type="Proteomes" id="UP000053455"/>
    </source>
</evidence>
<dbReference type="InterPro" id="IPR036135">
    <property type="entry name" value="MoeA_linker/N_sf"/>
</dbReference>
<keyword evidence="4 6" id="KW-0501">Molybdenum cofactor biosynthesis</keyword>
<evidence type="ECO:0000256" key="5">
    <source>
        <dbReference type="ARBA" id="ARBA00047317"/>
    </source>
</evidence>
<dbReference type="Pfam" id="PF00994">
    <property type="entry name" value="MoCF_biosynth"/>
    <property type="match status" value="1"/>
</dbReference>
<dbReference type="Gene3D" id="2.170.190.11">
    <property type="entry name" value="Molybdopterin biosynthesis moea protein, domain 3"/>
    <property type="match status" value="1"/>
</dbReference>
<dbReference type="PANTHER" id="PTHR10192:SF5">
    <property type="entry name" value="GEPHYRIN"/>
    <property type="match status" value="1"/>
</dbReference>
<proteinExistence type="inferred from homology"/>
<comment type="catalytic activity">
    <reaction evidence="5">
        <text>adenylyl-molybdopterin + molybdate = Mo-molybdopterin + AMP + H(+)</text>
        <dbReference type="Rhea" id="RHEA:35047"/>
        <dbReference type="ChEBI" id="CHEBI:15378"/>
        <dbReference type="ChEBI" id="CHEBI:36264"/>
        <dbReference type="ChEBI" id="CHEBI:62727"/>
        <dbReference type="ChEBI" id="CHEBI:71302"/>
        <dbReference type="ChEBI" id="CHEBI:456215"/>
        <dbReference type="EC" id="2.10.1.1"/>
    </reaction>
</comment>
<comment type="similarity">
    <text evidence="3 6">Belongs to the MoeA family.</text>
</comment>
<evidence type="ECO:0000259" key="7">
    <source>
        <dbReference type="SMART" id="SM00852"/>
    </source>
</evidence>
<comment type="function">
    <text evidence="1 6">Catalyzes the insertion of molybdate into adenylated molybdopterin with the concomitant release of AMP.</text>
</comment>
<dbReference type="Pfam" id="PF03454">
    <property type="entry name" value="MoeA_C"/>
    <property type="match status" value="1"/>
</dbReference>
<feature type="domain" description="MoaB/Mog" evidence="7">
    <location>
        <begin position="178"/>
        <end position="315"/>
    </location>
</feature>
<protein>
    <recommendedName>
        <fullName evidence="6">Molybdopterin molybdenumtransferase</fullName>
        <ecNumber evidence="6">2.10.1.1</ecNumber>
    </recommendedName>
</protein>
<sequence>MTLATPIPLEEAQAHLIDLARPLTSEIVPVEEAAGRYLAADIIARRSQPSGDLSAMDGFAVHGANLAGPWHVIGESAAGHPFEGSLAAGEAVSISTGALLPHGAGAILIQENSALEGKTLCLAGSDAATSAYIRRAGFDFAMGDKLLESGSALGPAQLALAIASGHATLSVGRRAKLCVIDSGDELASDPTNVAPHQVPASNRAMIAALAAPFAANCQGIGPVADEKSALIAAFERTGNAEIIVTSGGASVGDHDLVRPALEEWGATLDFWRIAMKPGKPLMVARKGTQIVLGLPGNPVSSYVTAFFFLLPLLRHLAGAREPMPQSLSVPLSEPIAQTGPRTEFIRAQMANGSVCPLAQRDSSALRTLAASNALIMRQAGTPAAKAGEAVLVYPLQNGGIA</sequence>
<keyword evidence="6" id="KW-0460">Magnesium</keyword>
<dbReference type="GO" id="GO:0006777">
    <property type="term" value="P:Mo-molybdopterin cofactor biosynthetic process"/>
    <property type="evidence" value="ECO:0007669"/>
    <property type="project" value="UniProtKB-UniRule"/>
</dbReference>
<dbReference type="Gene3D" id="3.40.980.10">
    <property type="entry name" value="MoaB/Mog-like domain"/>
    <property type="match status" value="1"/>
</dbReference>
<keyword evidence="6" id="KW-0500">Molybdenum</keyword>
<evidence type="ECO:0000256" key="1">
    <source>
        <dbReference type="ARBA" id="ARBA00002901"/>
    </source>
</evidence>
<dbReference type="Pfam" id="PF03453">
    <property type="entry name" value="MoeA_N"/>
    <property type="match status" value="1"/>
</dbReference>
<keyword evidence="6" id="KW-0808">Transferase</keyword>
<dbReference type="OrthoDB" id="9804758at2"/>
<evidence type="ECO:0000256" key="6">
    <source>
        <dbReference type="RuleBase" id="RU365090"/>
    </source>
</evidence>
<accession>A0A0H0XPU2</accession>
<gene>
    <name evidence="8" type="ORF">AAV99_09695</name>
</gene>
<dbReference type="Proteomes" id="UP000053455">
    <property type="component" value="Unassembled WGS sequence"/>
</dbReference>
<dbReference type="InterPro" id="IPR001453">
    <property type="entry name" value="MoaB/Mog_dom"/>
</dbReference>
<dbReference type="InterPro" id="IPR036688">
    <property type="entry name" value="MoeA_C_domain_IV_sf"/>
</dbReference>
<comment type="caution">
    <text evidence="8">The sequence shown here is derived from an EMBL/GenBank/DDBJ whole genome shotgun (WGS) entry which is preliminary data.</text>
</comment>